<keyword evidence="5" id="KW-0732">Signal</keyword>
<dbReference type="InterPro" id="IPR018247">
    <property type="entry name" value="EF_Hand_1_Ca_BS"/>
</dbReference>
<keyword evidence="8" id="KW-1185">Reference proteome</keyword>
<feature type="domain" description="EF-hand" evidence="6">
    <location>
        <begin position="99"/>
        <end position="134"/>
    </location>
</feature>
<keyword evidence="4" id="KW-0106">Calcium</keyword>
<evidence type="ECO:0000256" key="2">
    <source>
        <dbReference type="ARBA" id="ARBA00022723"/>
    </source>
</evidence>
<evidence type="ECO:0000313" key="7">
    <source>
        <dbReference type="EMBL" id="KAF2310604.1"/>
    </source>
</evidence>
<name>A0A6A6MBG4_HEVBR</name>
<feature type="chain" id="PRO_5025442534" description="EF-hand domain-containing protein" evidence="5">
    <location>
        <begin position="19"/>
        <end position="228"/>
    </location>
</feature>
<dbReference type="AlphaFoldDB" id="A0A6A6MBG4"/>
<evidence type="ECO:0000313" key="8">
    <source>
        <dbReference type="Proteomes" id="UP000467840"/>
    </source>
</evidence>
<dbReference type="Gene3D" id="1.10.238.10">
    <property type="entry name" value="EF-hand"/>
    <property type="match status" value="2"/>
</dbReference>
<feature type="domain" description="EF-hand" evidence="6">
    <location>
        <begin position="150"/>
        <end position="185"/>
    </location>
</feature>
<evidence type="ECO:0000256" key="3">
    <source>
        <dbReference type="ARBA" id="ARBA00022737"/>
    </source>
</evidence>
<evidence type="ECO:0000256" key="4">
    <source>
        <dbReference type="ARBA" id="ARBA00022837"/>
    </source>
</evidence>
<dbReference type="FunFam" id="1.10.238.10:FF:000003">
    <property type="entry name" value="Calmodulin A"/>
    <property type="match status" value="1"/>
</dbReference>
<dbReference type="GO" id="GO:0005509">
    <property type="term" value="F:calcium ion binding"/>
    <property type="evidence" value="ECO:0007669"/>
    <property type="project" value="InterPro"/>
</dbReference>
<comment type="function">
    <text evidence="1">Potential calcium sensor.</text>
</comment>
<feature type="signal peptide" evidence="5">
    <location>
        <begin position="1"/>
        <end position="18"/>
    </location>
</feature>
<dbReference type="PANTHER" id="PTHR10891">
    <property type="entry name" value="EF-HAND CALCIUM-BINDING DOMAIN CONTAINING PROTEIN"/>
    <property type="match status" value="1"/>
</dbReference>
<protein>
    <recommendedName>
        <fullName evidence="6">EF-hand domain-containing protein</fullName>
    </recommendedName>
</protein>
<dbReference type="EMBL" id="JAAGAX010000006">
    <property type="protein sequence ID" value="KAF2310604.1"/>
    <property type="molecule type" value="Genomic_DNA"/>
</dbReference>
<evidence type="ECO:0000256" key="5">
    <source>
        <dbReference type="SAM" id="SignalP"/>
    </source>
</evidence>
<dbReference type="InterPro" id="IPR011992">
    <property type="entry name" value="EF-hand-dom_pair"/>
</dbReference>
<dbReference type="CDD" id="cd00051">
    <property type="entry name" value="EFh"/>
    <property type="match status" value="2"/>
</dbReference>
<dbReference type="PROSITE" id="PS50222">
    <property type="entry name" value="EF_HAND_2"/>
    <property type="match status" value="4"/>
</dbReference>
<sequence length="228" mass="25311">MESLAAMLLLLLLPFLAGLLNIYFYATSKELYSWLQSFLFKNPAASSKVSPQVDMNTTSCNSKNNGALKSVFATFDKNGDGFITKQELRESLKNVRIFMTEKEVEEMVAKVDSNGDGLIDYEEFCLLCGDFIGCGGQELGDEGGNNGRAEGEGDLKEAFDVFDRNKDGLISVEELGLVLSSLGLNEGKRIEDWKEMIRKVDMDGDGMVNFDEFKRMMRNGSTKLIPVC</sequence>
<feature type="domain" description="EF-hand" evidence="6">
    <location>
        <begin position="63"/>
        <end position="98"/>
    </location>
</feature>
<dbReference type="FunFam" id="1.10.238.10:FF:000089">
    <property type="entry name" value="calmodulin-like protein 3"/>
    <property type="match status" value="1"/>
</dbReference>
<dbReference type="Pfam" id="PF13499">
    <property type="entry name" value="EF-hand_7"/>
    <property type="match status" value="2"/>
</dbReference>
<feature type="domain" description="EF-hand" evidence="6">
    <location>
        <begin position="188"/>
        <end position="223"/>
    </location>
</feature>
<dbReference type="InterPro" id="IPR002048">
    <property type="entry name" value="EF_hand_dom"/>
</dbReference>
<reference evidence="7 8" key="1">
    <citation type="journal article" date="2020" name="Mol. Plant">
        <title>The Chromosome-Based Rubber Tree Genome Provides New Insights into Spurge Genome Evolution and Rubber Biosynthesis.</title>
        <authorList>
            <person name="Liu J."/>
            <person name="Shi C."/>
            <person name="Shi C.C."/>
            <person name="Li W."/>
            <person name="Zhang Q.J."/>
            <person name="Zhang Y."/>
            <person name="Li K."/>
            <person name="Lu H.F."/>
            <person name="Shi C."/>
            <person name="Zhu S.T."/>
            <person name="Xiao Z.Y."/>
            <person name="Nan H."/>
            <person name="Yue Y."/>
            <person name="Zhu X.G."/>
            <person name="Wu Y."/>
            <person name="Hong X.N."/>
            <person name="Fan G.Y."/>
            <person name="Tong Y."/>
            <person name="Zhang D."/>
            <person name="Mao C.L."/>
            <person name="Liu Y.L."/>
            <person name="Hao S.J."/>
            <person name="Liu W.Q."/>
            <person name="Lv M.Q."/>
            <person name="Zhang H.B."/>
            <person name="Liu Y."/>
            <person name="Hu-Tang G.R."/>
            <person name="Wang J.P."/>
            <person name="Wang J.H."/>
            <person name="Sun Y.H."/>
            <person name="Ni S.B."/>
            <person name="Chen W.B."/>
            <person name="Zhang X.C."/>
            <person name="Jiao Y.N."/>
            <person name="Eichler E.E."/>
            <person name="Li G.H."/>
            <person name="Liu X."/>
            <person name="Gao L.Z."/>
        </authorList>
    </citation>
    <scope>NUCLEOTIDE SEQUENCE [LARGE SCALE GENOMIC DNA]</scope>
    <source>
        <strain evidence="8">cv. GT1</strain>
        <tissue evidence="7">Leaf</tissue>
    </source>
</reference>
<dbReference type="Proteomes" id="UP000467840">
    <property type="component" value="Chromosome 14"/>
</dbReference>
<comment type="caution">
    <text evidence="7">The sequence shown here is derived from an EMBL/GenBank/DDBJ whole genome shotgun (WGS) entry which is preliminary data.</text>
</comment>
<proteinExistence type="predicted"/>
<dbReference type="SUPFAM" id="SSF47473">
    <property type="entry name" value="EF-hand"/>
    <property type="match status" value="1"/>
</dbReference>
<evidence type="ECO:0000259" key="6">
    <source>
        <dbReference type="PROSITE" id="PS50222"/>
    </source>
</evidence>
<keyword evidence="3" id="KW-0677">Repeat</keyword>
<dbReference type="PROSITE" id="PS00018">
    <property type="entry name" value="EF_HAND_1"/>
    <property type="match status" value="4"/>
</dbReference>
<dbReference type="InterPro" id="IPR039647">
    <property type="entry name" value="EF_hand_pair_protein_CML-like"/>
</dbReference>
<dbReference type="SMART" id="SM00054">
    <property type="entry name" value="EFh"/>
    <property type="match status" value="4"/>
</dbReference>
<organism evidence="7 8">
    <name type="scientific">Hevea brasiliensis</name>
    <name type="common">Para rubber tree</name>
    <name type="synonym">Siphonia brasiliensis</name>
    <dbReference type="NCBI Taxonomy" id="3981"/>
    <lineage>
        <taxon>Eukaryota</taxon>
        <taxon>Viridiplantae</taxon>
        <taxon>Streptophyta</taxon>
        <taxon>Embryophyta</taxon>
        <taxon>Tracheophyta</taxon>
        <taxon>Spermatophyta</taxon>
        <taxon>Magnoliopsida</taxon>
        <taxon>eudicotyledons</taxon>
        <taxon>Gunneridae</taxon>
        <taxon>Pentapetalae</taxon>
        <taxon>rosids</taxon>
        <taxon>fabids</taxon>
        <taxon>Malpighiales</taxon>
        <taxon>Euphorbiaceae</taxon>
        <taxon>Crotonoideae</taxon>
        <taxon>Micrandreae</taxon>
        <taxon>Hevea</taxon>
    </lineage>
</organism>
<evidence type="ECO:0000256" key="1">
    <source>
        <dbReference type="ARBA" id="ARBA00003291"/>
    </source>
</evidence>
<dbReference type="GO" id="GO:0005737">
    <property type="term" value="C:cytoplasm"/>
    <property type="evidence" value="ECO:0007669"/>
    <property type="project" value="UniProtKB-ARBA"/>
</dbReference>
<gene>
    <name evidence="7" type="ORF">GH714_015337</name>
</gene>
<keyword evidence="2" id="KW-0479">Metal-binding</keyword>
<accession>A0A6A6MBG4</accession>